<sequence length="186" mass="20594">MAESSPSRNPSTREPTTIRQARVEDVIAIAELGAHVFTATFAHSVSPDELQNFLDESYTTAAITKDINDNTKDIIVATKPDGTVLGFGYLTRGSNEPCVADVDDKVELQRIYVHPSAHGKGIGGLLATRIESMAQERGFKNIWLGVWEENHKAIKAYEKWGYKQVGDHDFVIGSVVQTDYIMLKEL</sequence>
<reference evidence="4" key="1">
    <citation type="submission" date="2020-03" db="EMBL/GenBank/DDBJ databases">
        <title>Draft Genome Sequence of Cylindrodendrum hubeiense.</title>
        <authorList>
            <person name="Buettner E."/>
            <person name="Kellner H."/>
        </authorList>
    </citation>
    <scope>NUCLEOTIDE SEQUENCE</scope>
    <source>
        <strain evidence="4">IHI 201604</strain>
    </source>
</reference>
<dbReference type="InterPro" id="IPR016181">
    <property type="entry name" value="Acyl_CoA_acyltransferase"/>
</dbReference>
<keyword evidence="5" id="KW-1185">Reference proteome</keyword>
<dbReference type="OrthoDB" id="9975416at2759"/>
<gene>
    <name evidence="4" type="ORF">G7Z17_g2587</name>
</gene>
<dbReference type="Pfam" id="PF00583">
    <property type="entry name" value="Acetyltransf_1"/>
    <property type="match status" value="1"/>
</dbReference>
<organism evidence="4 5">
    <name type="scientific">Cylindrodendrum hubeiense</name>
    <dbReference type="NCBI Taxonomy" id="595255"/>
    <lineage>
        <taxon>Eukaryota</taxon>
        <taxon>Fungi</taxon>
        <taxon>Dikarya</taxon>
        <taxon>Ascomycota</taxon>
        <taxon>Pezizomycotina</taxon>
        <taxon>Sordariomycetes</taxon>
        <taxon>Hypocreomycetidae</taxon>
        <taxon>Hypocreales</taxon>
        <taxon>Nectriaceae</taxon>
        <taxon>Cylindrodendrum</taxon>
    </lineage>
</organism>
<dbReference type="Proteomes" id="UP000722485">
    <property type="component" value="Unassembled WGS sequence"/>
</dbReference>
<dbReference type="PROSITE" id="PS51186">
    <property type="entry name" value="GNAT"/>
    <property type="match status" value="1"/>
</dbReference>
<evidence type="ECO:0000256" key="1">
    <source>
        <dbReference type="ARBA" id="ARBA00022679"/>
    </source>
</evidence>
<dbReference type="Gene3D" id="3.40.630.30">
    <property type="match status" value="1"/>
</dbReference>
<accession>A0A9P5HG63</accession>
<dbReference type="AlphaFoldDB" id="A0A9P5HG63"/>
<evidence type="ECO:0000313" key="5">
    <source>
        <dbReference type="Proteomes" id="UP000722485"/>
    </source>
</evidence>
<dbReference type="CDD" id="cd04301">
    <property type="entry name" value="NAT_SF"/>
    <property type="match status" value="1"/>
</dbReference>
<dbReference type="EMBL" id="JAANBB010000027">
    <property type="protein sequence ID" value="KAF7554850.1"/>
    <property type="molecule type" value="Genomic_DNA"/>
</dbReference>
<keyword evidence="2" id="KW-0012">Acyltransferase</keyword>
<feature type="domain" description="N-acetyltransferase" evidence="3">
    <location>
        <begin position="16"/>
        <end position="186"/>
    </location>
</feature>
<comment type="caution">
    <text evidence="4">The sequence shown here is derived from an EMBL/GenBank/DDBJ whole genome shotgun (WGS) entry which is preliminary data.</text>
</comment>
<keyword evidence="1" id="KW-0808">Transferase</keyword>
<dbReference type="InterPro" id="IPR050832">
    <property type="entry name" value="Bact_Acetyltransf"/>
</dbReference>
<dbReference type="SUPFAM" id="SSF55729">
    <property type="entry name" value="Acyl-CoA N-acyltransferases (Nat)"/>
    <property type="match status" value="1"/>
</dbReference>
<name>A0A9P5HG63_9HYPO</name>
<dbReference type="PANTHER" id="PTHR43877">
    <property type="entry name" value="AMINOALKYLPHOSPHONATE N-ACETYLTRANSFERASE-RELATED-RELATED"/>
    <property type="match status" value="1"/>
</dbReference>
<proteinExistence type="predicted"/>
<evidence type="ECO:0000313" key="4">
    <source>
        <dbReference type="EMBL" id="KAF7554850.1"/>
    </source>
</evidence>
<evidence type="ECO:0000256" key="2">
    <source>
        <dbReference type="ARBA" id="ARBA00023315"/>
    </source>
</evidence>
<evidence type="ECO:0000259" key="3">
    <source>
        <dbReference type="PROSITE" id="PS51186"/>
    </source>
</evidence>
<protein>
    <recommendedName>
        <fullName evidence="3">N-acetyltransferase domain-containing protein</fullName>
    </recommendedName>
</protein>
<dbReference type="InterPro" id="IPR000182">
    <property type="entry name" value="GNAT_dom"/>
</dbReference>
<dbReference type="GO" id="GO:0016747">
    <property type="term" value="F:acyltransferase activity, transferring groups other than amino-acyl groups"/>
    <property type="evidence" value="ECO:0007669"/>
    <property type="project" value="InterPro"/>
</dbReference>